<keyword evidence="5 8" id="KW-1133">Transmembrane helix</keyword>
<feature type="transmembrane region" description="Helical" evidence="8">
    <location>
        <begin position="343"/>
        <end position="361"/>
    </location>
</feature>
<feature type="transmembrane region" description="Helical" evidence="8">
    <location>
        <begin position="30"/>
        <end position="54"/>
    </location>
</feature>
<comment type="subcellular location">
    <subcellularLocation>
        <location evidence="1">Cell membrane</location>
        <topology evidence="1">Multi-pass membrane protein</topology>
    </subcellularLocation>
</comment>
<dbReference type="PANTHER" id="PTHR13285:SF18">
    <property type="entry name" value="PROTEIN-CYSTEINE N-PALMITOYLTRANSFERASE RASP"/>
    <property type="match status" value="1"/>
</dbReference>
<dbReference type="GO" id="GO:0005886">
    <property type="term" value="C:plasma membrane"/>
    <property type="evidence" value="ECO:0007669"/>
    <property type="project" value="UniProtKB-SubCell"/>
</dbReference>
<organism evidence="9 10">
    <name type="scientific">Candidatus Roizmanbacteria bacterium RIFOXYA1_FULL_41_12</name>
    <dbReference type="NCBI Taxonomy" id="1802082"/>
    <lineage>
        <taxon>Bacteria</taxon>
        <taxon>Candidatus Roizmaniibacteriota</taxon>
    </lineage>
</organism>
<dbReference type="PANTHER" id="PTHR13285">
    <property type="entry name" value="ACYLTRANSFERASE"/>
    <property type="match status" value="1"/>
</dbReference>
<feature type="transmembrane region" description="Helical" evidence="8">
    <location>
        <begin position="177"/>
        <end position="194"/>
    </location>
</feature>
<feature type="transmembrane region" description="Helical" evidence="8">
    <location>
        <begin position="6"/>
        <end position="23"/>
    </location>
</feature>
<keyword evidence="7" id="KW-0012">Acyltransferase</keyword>
<evidence type="ECO:0000256" key="5">
    <source>
        <dbReference type="ARBA" id="ARBA00022989"/>
    </source>
</evidence>
<evidence type="ECO:0000256" key="3">
    <source>
        <dbReference type="ARBA" id="ARBA00022475"/>
    </source>
</evidence>
<dbReference type="EMBL" id="MGBG01000013">
    <property type="protein sequence ID" value="OGK64844.1"/>
    <property type="molecule type" value="Genomic_DNA"/>
</dbReference>
<keyword evidence="4 8" id="KW-0812">Transmembrane</keyword>
<feature type="transmembrane region" description="Helical" evidence="8">
    <location>
        <begin position="214"/>
        <end position="235"/>
    </location>
</feature>
<feature type="transmembrane region" description="Helical" evidence="8">
    <location>
        <begin position="419"/>
        <end position="435"/>
    </location>
</feature>
<dbReference type="InterPro" id="IPR024194">
    <property type="entry name" value="Ac/AlaTfrase_AlgI/DltB"/>
</dbReference>
<keyword evidence="6 7" id="KW-0472">Membrane</keyword>
<feature type="transmembrane region" description="Helical" evidence="8">
    <location>
        <begin position="297"/>
        <end position="323"/>
    </location>
</feature>
<evidence type="ECO:0000256" key="8">
    <source>
        <dbReference type="SAM" id="Phobius"/>
    </source>
</evidence>
<gene>
    <name evidence="9" type="ORF">A2209_04040</name>
</gene>
<sequence>MNFLTLKFLIFFLSTYFIFLKAWPKWRVPFLMIVSFVFYASSSLNYFFLLLLLSIVNYLLGRLLFNASTGRRQILALSIALNLVVLIFFKYLAFFLNIVSFTFLPSLSLPLGISFFTFEAISYQVDIYRGKPAAPTWLSYFLYIFYFPHLISGPIIRFNELYLQTRKKLSLPSYKRLRRGLVLIALGFAYKALIADSLTPLVDPVFKNPDQFNWLSIITAIFAFGNQIYFDFLGYTEIARGLSLLFNITLPLNFDFPYRSQSITEFWRRWHISLSAWIRDYLYIPLGGSRSGKARTYFNLIAVMTIVGFWHGANWNFIFWGLYHGLLLVIERRFPAKSHLFSRFWPFIRTYLLVNFGWLIFRSNSLASFLNMLHGLVDLQLSALSVSSMFVLLLLVSLSFGQKYFLAGLSHLFKPFPDYAKVMLGMMIVIIWLLLQTDVVKPFIYFNF</sequence>
<evidence type="ECO:0000256" key="7">
    <source>
        <dbReference type="PIRNR" id="PIRNR016636"/>
    </source>
</evidence>
<comment type="caution">
    <text evidence="9">The sequence shown here is derived from an EMBL/GenBank/DDBJ whole genome shotgun (WGS) entry which is preliminary data.</text>
</comment>
<dbReference type="InterPro" id="IPR051085">
    <property type="entry name" value="MB_O-acyltransferase"/>
</dbReference>
<dbReference type="PIRSF" id="PIRSF500217">
    <property type="entry name" value="AlgI"/>
    <property type="match status" value="1"/>
</dbReference>
<name>A0A1F7KAF7_9BACT</name>
<dbReference type="InterPro" id="IPR028362">
    <property type="entry name" value="AlgI"/>
</dbReference>
<feature type="transmembrane region" description="Helical" evidence="8">
    <location>
        <begin position="137"/>
        <end position="156"/>
    </location>
</feature>
<protein>
    <recommendedName>
        <fullName evidence="11">Alginate O-acetyltransferase</fullName>
    </recommendedName>
</protein>
<evidence type="ECO:0000256" key="2">
    <source>
        <dbReference type="ARBA" id="ARBA00010323"/>
    </source>
</evidence>
<accession>A0A1F7KAF7</accession>
<dbReference type="GO" id="GO:0016746">
    <property type="term" value="F:acyltransferase activity"/>
    <property type="evidence" value="ECO:0007669"/>
    <property type="project" value="UniProtKB-KW"/>
</dbReference>
<dbReference type="Pfam" id="PF03062">
    <property type="entry name" value="MBOAT"/>
    <property type="match status" value="1"/>
</dbReference>
<evidence type="ECO:0000256" key="1">
    <source>
        <dbReference type="ARBA" id="ARBA00004651"/>
    </source>
</evidence>
<keyword evidence="3 7" id="KW-1003">Cell membrane</keyword>
<reference evidence="9 10" key="1">
    <citation type="journal article" date="2016" name="Nat. Commun.">
        <title>Thousands of microbial genomes shed light on interconnected biogeochemical processes in an aquifer system.</title>
        <authorList>
            <person name="Anantharaman K."/>
            <person name="Brown C.T."/>
            <person name="Hug L.A."/>
            <person name="Sharon I."/>
            <person name="Castelle C.J."/>
            <person name="Probst A.J."/>
            <person name="Thomas B.C."/>
            <person name="Singh A."/>
            <person name="Wilkins M.J."/>
            <person name="Karaoz U."/>
            <person name="Brodie E.L."/>
            <person name="Williams K.H."/>
            <person name="Hubbard S.S."/>
            <person name="Banfield J.F."/>
        </authorList>
    </citation>
    <scope>NUCLEOTIDE SEQUENCE [LARGE SCALE GENOMIC DNA]</scope>
</reference>
<evidence type="ECO:0000313" key="10">
    <source>
        <dbReference type="Proteomes" id="UP000178450"/>
    </source>
</evidence>
<dbReference type="Proteomes" id="UP000178450">
    <property type="component" value="Unassembled WGS sequence"/>
</dbReference>
<keyword evidence="7" id="KW-0808">Transferase</keyword>
<proteinExistence type="inferred from homology"/>
<dbReference type="InterPro" id="IPR004299">
    <property type="entry name" value="MBOAT_fam"/>
</dbReference>
<evidence type="ECO:0000313" key="9">
    <source>
        <dbReference type="EMBL" id="OGK64844.1"/>
    </source>
</evidence>
<evidence type="ECO:0000256" key="4">
    <source>
        <dbReference type="ARBA" id="ARBA00022692"/>
    </source>
</evidence>
<dbReference type="PIRSF" id="PIRSF016636">
    <property type="entry name" value="AlgI_DltB"/>
    <property type="match status" value="1"/>
</dbReference>
<evidence type="ECO:0008006" key="11">
    <source>
        <dbReference type="Google" id="ProtNLM"/>
    </source>
</evidence>
<evidence type="ECO:0000256" key="6">
    <source>
        <dbReference type="ARBA" id="ARBA00023136"/>
    </source>
</evidence>
<comment type="similarity">
    <text evidence="2 7">Belongs to the membrane-bound acyltransferase family.</text>
</comment>
<feature type="transmembrane region" description="Helical" evidence="8">
    <location>
        <begin position="381"/>
        <end position="399"/>
    </location>
</feature>
<feature type="transmembrane region" description="Helical" evidence="8">
    <location>
        <begin position="74"/>
        <end position="96"/>
    </location>
</feature>
<dbReference type="GO" id="GO:0042121">
    <property type="term" value="P:alginic acid biosynthetic process"/>
    <property type="evidence" value="ECO:0007669"/>
    <property type="project" value="InterPro"/>
</dbReference>
<dbReference type="AlphaFoldDB" id="A0A1F7KAF7"/>